<organism evidence="1 2">
    <name type="scientific">Brachionus plicatilis</name>
    <name type="common">Marine rotifer</name>
    <name type="synonym">Brachionus muelleri</name>
    <dbReference type="NCBI Taxonomy" id="10195"/>
    <lineage>
        <taxon>Eukaryota</taxon>
        <taxon>Metazoa</taxon>
        <taxon>Spiralia</taxon>
        <taxon>Gnathifera</taxon>
        <taxon>Rotifera</taxon>
        <taxon>Eurotatoria</taxon>
        <taxon>Monogononta</taxon>
        <taxon>Pseudotrocha</taxon>
        <taxon>Ploima</taxon>
        <taxon>Brachionidae</taxon>
        <taxon>Brachionus</taxon>
    </lineage>
</organism>
<protein>
    <submittedName>
        <fullName evidence="1">Uncharacterized protein</fullName>
    </submittedName>
</protein>
<reference evidence="1 2" key="1">
    <citation type="journal article" date="2018" name="Sci. Rep.">
        <title>Genomic signatures of local adaptation to the degree of environmental predictability in rotifers.</title>
        <authorList>
            <person name="Franch-Gras L."/>
            <person name="Hahn C."/>
            <person name="Garcia-Roger E.M."/>
            <person name="Carmona M.J."/>
            <person name="Serra M."/>
            <person name="Gomez A."/>
        </authorList>
    </citation>
    <scope>NUCLEOTIDE SEQUENCE [LARGE SCALE GENOMIC DNA]</scope>
    <source>
        <strain evidence="1">HYR1</strain>
    </source>
</reference>
<keyword evidence="2" id="KW-1185">Reference proteome</keyword>
<sequence>MDKIFSSLNILHLIIIWSNEWDVIQTRIISISFKIIIQNIDRSTSLLKSETNRIHISKLAVNFQSKNAQNLTKTECEKIFEIIRLHEDTNSAALLCILHE</sequence>
<gene>
    <name evidence="1" type="ORF">BpHYR1_026481</name>
</gene>
<proteinExistence type="predicted"/>
<accession>A0A3M7QHZ0</accession>
<dbReference type="AlphaFoldDB" id="A0A3M7QHZ0"/>
<evidence type="ECO:0000313" key="2">
    <source>
        <dbReference type="Proteomes" id="UP000276133"/>
    </source>
</evidence>
<evidence type="ECO:0000313" key="1">
    <source>
        <dbReference type="EMBL" id="RNA10568.1"/>
    </source>
</evidence>
<comment type="caution">
    <text evidence="1">The sequence shown here is derived from an EMBL/GenBank/DDBJ whole genome shotgun (WGS) entry which is preliminary data.</text>
</comment>
<dbReference type="Proteomes" id="UP000276133">
    <property type="component" value="Unassembled WGS sequence"/>
</dbReference>
<dbReference type="EMBL" id="REGN01006159">
    <property type="protein sequence ID" value="RNA10568.1"/>
    <property type="molecule type" value="Genomic_DNA"/>
</dbReference>
<name>A0A3M7QHZ0_BRAPC</name>